<evidence type="ECO:0000313" key="4">
    <source>
        <dbReference type="Proteomes" id="UP000193944"/>
    </source>
</evidence>
<dbReference type="AlphaFoldDB" id="A0A1Y1VX52"/>
<name>A0A1Y1VX52_9FUNG</name>
<reference evidence="3 4" key="1">
    <citation type="submission" date="2016-08" db="EMBL/GenBank/DDBJ databases">
        <title>A Parts List for Fungal Cellulosomes Revealed by Comparative Genomics.</title>
        <authorList>
            <consortium name="DOE Joint Genome Institute"/>
            <person name="Haitjema C.H."/>
            <person name="Gilmore S.P."/>
            <person name="Henske J.K."/>
            <person name="Solomon K.V."/>
            <person name="De Groot R."/>
            <person name="Kuo A."/>
            <person name="Mondo S.J."/>
            <person name="Salamov A.A."/>
            <person name="Labutti K."/>
            <person name="Zhao Z."/>
            <person name="Chiniquy J."/>
            <person name="Barry K."/>
            <person name="Brewer H.M."/>
            <person name="Purvine S.O."/>
            <person name="Wright A.T."/>
            <person name="Boxma B."/>
            <person name="Van Alen T."/>
            <person name="Hackstein J.H."/>
            <person name="Baker S.E."/>
            <person name="Grigoriev I.V."/>
            <person name="O'Malley M.A."/>
        </authorList>
    </citation>
    <scope>NUCLEOTIDE SEQUENCE [LARGE SCALE GENOMIC DNA]</scope>
    <source>
        <strain evidence="3 4">S4</strain>
    </source>
</reference>
<dbReference type="GO" id="GO:0006631">
    <property type="term" value="P:fatty acid metabolic process"/>
    <property type="evidence" value="ECO:0007669"/>
    <property type="project" value="TreeGrafter"/>
</dbReference>
<dbReference type="GO" id="GO:0047617">
    <property type="term" value="F:fatty acyl-CoA hydrolase activity"/>
    <property type="evidence" value="ECO:0007669"/>
    <property type="project" value="TreeGrafter"/>
</dbReference>
<dbReference type="EMBL" id="MCFG01000453">
    <property type="protein sequence ID" value="ORX65793.1"/>
    <property type="molecule type" value="Genomic_DNA"/>
</dbReference>
<keyword evidence="4" id="KW-1185">Reference proteome</keyword>
<evidence type="ECO:0000313" key="3">
    <source>
        <dbReference type="EMBL" id="ORX65793.1"/>
    </source>
</evidence>
<dbReference type="STRING" id="1754192.A0A1Y1VX52"/>
<evidence type="ECO:0000259" key="2">
    <source>
        <dbReference type="Pfam" id="PF08840"/>
    </source>
</evidence>
<dbReference type="InterPro" id="IPR029058">
    <property type="entry name" value="AB_hydrolase_fold"/>
</dbReference>
<proteinExistence type="predicted"/>
<gene>
    <name evidence="3" type="ORF">BCR32DRAFT_286418</name>
</gene>
<feature type="active site" description="Charge relay system" evidence="1">
    <location>
        <position position="261"/>
    </location>
</feature>
<reference evidence="3 4" key="2">
    <citation type="submission" date="2016-08" db="EMBL/GenBank/DDBJ databases">
        <title>Pervasive Adenine N6-methylation of Active Genes in Fungi.</title>
        <authorList>
            <consortium name="DOE Joint Genome Institute"/>
            <person name="Mondo S.J."/>
            <person name="Dannebaum R.O."/>
            <person name="Kuo R.C."/>
            <person name="Labutti K."/>
            <person name="Haridas S."/>
            <person name="Kuo A."/>
            <person name="Salamov A."/>
            <person name="Ahrendt S.R."/>
            <person name="Lipzen A."/>
            <person name="Sullivan W."/>
            <person name="Andreopoulos W.B."/>
            <person name="Clum A."/>
            <person name="Lindquist E."/>
            <person name="Daum C."/>
            <person name="Ramamoorthy G.K."/>
            <person name="Gryganskyi A."/>
            <person name="Culley D."/>
            <person name="Magnuson J.K."/>
            <person name="James T.Y."/>
            <person name="O'Malley M.A."/>
            <person name="Stajich J.E."/>
            <person name="Spatafora J.W."/>
            <person name="Visel A."/>
            <person name="Grigoriev I.V."/>
        </authorList>
    </citation>
    <scope>NUCLEOTIDE SEQUENCE [LARGE SCALE GENOMIC DNA]</scope>
    <source>
        <strain evidence="3 4">S4</strain>
    </source>
</reference>
<feature type="active site" description="Charge relay system" evidence="1">
    <location>
        <position position="226"/>
    </location>
</feature>
<dbReference type="Gene3D" id="3.40.50.1820">
    <property type="entry name" value="alpha/beta hydrolase"/>
    <property type="match status" value="1"/>
</dbReference>
<dbReference type="Pfam" id="PF08840">
    <property type="entry name" value="BAAT_C"/>
    <property type="match status" value="1"/>
</dbReference>
<dbReference type="InterPro" id="IPR016662">
    <property type="entry name" value="Acyl-CoA_thioEstase_long-chain"/>
</dbReference>
<dbReference type="Proteomes" id="UP000193944">
    <property type="component" value="Unassembled WGS sequence"/>
</dbReference>
<sequence>MINPNANNNNEDIHQEKYSIEKNGFNGIYFPGTKSPEKAIIVVGGASCDEKISVLTSRYLRNEGYNVLVLGFYLWKGMSKDVVSIPIDYVEKAVIWLKNEKGIKGIAMTGISTGASYTLISASLIPDISCIIPVVPYDYVMEGVTGNFKRLRKSVYTWHGNDIPYSPFDIVDLGTLKIIFRAMRDKKYGLKRVCRYIYDQNSVTEESRIKIENIHADILLLGVKDDDEWPSDVAVERMYKLLKEANYPYRVEFHIYEKASHILADGTDEITGLKKWVIKHMIPAEKKYPKECEEARQDSIKRILDFLEKWEV</sequence>
<accession>A0A1Y1VX52</accession>
<dbReference type="GO" id="GO:0006637">
    <property type="term" value="P:acyl-CoA metabolic process"/>
    <property type="evidence" value="ECO:0007669"/>
    <property type="project" value="InterPro"/>
</dbReference>
<dbReference type="SUPFAM" id="SSF53474">
    <property type="entry name" value="alpha/beta-Hydrolases"/>
    <property type="match status" value="1"/>
</dbReference>
<dbReference type="PANTHER" id="PTHR10824">
    <property type="entry name" value="ACYL-COENZYME A THIOESTERASE-RELATED"/>
    <property type="match status" value="1"/>
</dbReference>
<feature type="domain" description="BAAT/Acyl-CoA thioester hydrolase C-terminal" evidence="2">
    <location>
        <begin position="85"/>
        <end position="263"/>
    </location>
</feature>
<dbReference type="PIRSF" id="PIRSF016521">
    <property type="entry name" value="Acyl-CoA_hydro"/>
    <property type="match status" value="1"/>
</dbReference>
<organism evidence="3 4">
    <name type="scientific">Anaeromyces robustus</name>
    <dbReference type="NCBI Taxonomy" id="1754192"/>
    <lineage>
        <taxon>Eukaryota</taxon>
        <taxon>Fungi</taxon>
        <taxon>Fungi incertae sedis</taxon>
        <taxon>Chytridiomycota</taxon>
        <taxon>Chytridiomycota incertae sedis</taxon>
        <taxon>Neocallimastigomycetes</taxon>
        <taxon>Neocallimastigales</taxon>
        <taxon>Neocallimastigaceae</taxon>
        <taxon>Anaeromyces</taxon>
    </lineage>
</organism>
<protein>
    <submittedName>
        <fullName evidence="3">Alpha/beta-hydrolase</fullName>
    </submittedName>
</protein>
<dbReference type="InterPro" id="IPR014940">
    <property type="entry name" value="BAAT_C"/>
</dbReference>
<feature type="active site" description="Charge relay system" evidence="1">
    <location>
        <position position="112"/>
    </location>
</feature>
<comment type="caution">
    <text evidence="3">The sequence shown here is derived from an EMBL/GenBank/DDBJ whole genome shotgun (WGS) entry which is preliminary data.</text>
</comment>
<keyword evidence="3" id="KW-0378">Hydrolase</keyword>
<dbReference type="OrthoDB" id="10350125at2759"/>
<evidence type="ECO:0000256" key="1">
    <source>
        <dbReference type="PIRSR" id="PIRSR016521-1"/>
    </source>
</evidence>
<dbReference type="PANTHER" id="PTHR10824:SF4">
    <property type="entry name" value="ACYL-COENZYME A THIOESTERASE 1-LIKE"/>
    <property type="match status" value="1"/>
</dbReference>